<evidence type="ECO:0000313" key="2">
    <source>
        <dbReference type="EMBL" id="KAF8657813.1"/>
    </source>
</evidence>
<protein>
    <submittedName>
        <fullName evidence="2">Uncharacterized protein</fullName>
    </submittedName>
</protein>
<accession>A0A835DZI6</accession>
<gene>
    <name evidence="2" type="ORF">HU200_059975</name>
</gene>
<keyword evidence="3" id="KW-1185">Reference proteome</keyword>
<name>A0A835DZI6_9POAL</name>
<proteinExistence type="predicted"/>
<feature type="compositionally biased region" description="Basic and acidic residues" evidence="1">
    <location>
        <begin position="241"/>
        <end position="254"/>
    </location>
</feature>
<evidence type="ECO:0000313" key="3">
    <source>
        <dbReference type="Proteomes" id="UP000636709"/>
    </source>
</evidence>
<feature type="compositionally biased region" description="Polar residues" evidence="1">
    <location>
        <begin position="265"/>
        <end position="276"/>
    </location>
</feature>
<sequence length="298" mass="31543">MGAVTDRTDASASLARPSRPVTSPPPARPVRHVALPHPHSLPPARTTTSFSRVPCHATRVVSRPTGRLGLARVPPPPPPHLRLARLLGHALLKGKGHSLPRGGGKLHDTRPCRRPHRVEAGGRKGRGDEALRLVLSLDWTCVGDDSLLVSLTRMMGAEKEEQGAAAMAGRAPARDKSSFAVTCSLLSQYLKENKGGLHGLGGLGMAPPPAAGAFRPPTTMNLLSALDAPAAEQPNDAAKATTEEPKEHDQRTGENQRITAKAPYQANSPSGLEVCKQSTGEKTSWLGLGQEVTVKQEI</sequence>
<organism evidence="2 3">
    <name type="scientific">Digitaria exilis</name>
    <dbReference type="NCBI Taxonomy" id="1010633"/>
    <lineage>
        <taxon>Eukaryota</taxon>
        <taxon>Viridiplantae</taxon>
        <taxon>Streptophyta</taxon>
        <taxon>Embryophyta</taxon>
        <taxon>Tracheophyta</taxon>
        <taxon>Spermatophyta</taxon>
        <taxon>Magnoliopsida</taxon>
        <taxon>Liliopsida</taxon>
        <taxon>Poales</taxon>
        <taxon>Poaceae</taxon>
        <taxon>PACMAD clade</taxon>
        <taxon>Panicoideae</taxon>
        <taxon>Panicodae</taxon>
        <taxon>Paniceae</taxon>
        <taxon>Anthephorinae</taxon>
        <taxon>Digitaria</taxon>
    </lineage>
</organism>
<feature type="region of interest" description="Disordered" evidence="1">
    <location>
        <begin position="232"/>
        <end position="276"/>
    </location>
</feature>
<dbReference type="AlphaFoldDB" id="A0A835DZI6"/>
<comment type="caution">
    <text evidence="2">The sequence shown here is derived from an EMBL/GenBank/DDBJ whole genome shotgun (WGS) entry which is preliminary data.</text>
</comment>
<feature type="compositionally biased region" description="Basic and acidic residues" evidence="1">
    <location>
        <begin position="105"/>
        <end position="123"/>
    </location>
</feature>
<dbReference type="EMBL" id="JACEFO010002487">
    <property type="protein sequence ID" value="KAF8657813.1"/>
    <property type="molecule type" value="Genomic_DNA"/>
</dbReference>
<dbReference type="OrthoDB" id="1937734at2759"/>
<reference evidence="2" key="1">
    <citation type="submission" date="2020-07" db="EMBL/GenBank/DDBJ databases">
        <title>Genome sequence and genetic diversity analysis of an under-domesticated orphan crop, white fonio (Digitaria exilis).</title>
        <authorList>
            <person name="Bennetzen J.L."/>
            <person name="Chen S."/>
            <person name="Ma X."/>
            <person name="Wang X."/>
            <person name="Yssel A.E.J."/>
            <person name="Chaluvadi S.R."/>
            <person name="Johnson M."/>
            <person name="Gangashetty P."/>
            <person name="Hamidou F."/>
            <person name="Sanogo M.D."/>
            <person name="Zwaenepoel A."/>
            <person name="Wallace J."/>
            <person name="Van De Peer Y."/>
            <person name="Van Deynze A."/>
        </authorList>
    </citation>
    <scope>NUCLEOTIDE SEQUENCE</scope>
    <source>
        <tissue evidence="2">Leaves</tissue>
    </source>
</reference>
<feature type="region of interest" description="Disordered" evidence="1">
    <location>
        <begin position="95"/>
        <end position="123"/>
    </location>
</feature>
<feature type="region of interest" description="Disordered" evidence="1">
    <location>
        <begin position="1"/>
        <end position="51"/>
    </location>
</feature>
<dbReference type="Proteomes" id="UP000636709">
    <property type="component" value="Unassembled WGS sequence"/>
</dbReference>
<evidence type="ECO:0000256" key="1">
    <source>
        <dbReference type="SAM" id="MobiDB-lite"/>
    </source>
</evidence>